<evidence type="ECO:0000313" key="2">
    <source>
        <dbReference type="EMBL" id="KAF9120886.1"/>
    </source>
</evidence>
<reference evidence="2" key="1">
    <citation type="journal article" date="2020" name="Fungal Divers.">
        <title>Resolving the Mortierellaceae phylogeny through synthesis of multi-gene phylogenetics and phylogenomics.</title>
        <authorList>
            <person name="Vandepol N."/>
            <person name="Liber J."/>
            <person name="Desiro A."/>
            <person name="Na H."/>
            <person name="Kennedy M."/>
            <person name="Barry K."/>
            <person name="Grigoriev I.V."/>
            <person name="Miller A.N."/>
            <person name="O'Donnell K."/>
            <person name="Stajich J.E."/>
            <person name="Bonito G."/>
        </authorList>
    </citation>
    <scope>NUCLEOTIDE SEQUENCE</scope>
    <source>
        <strain evidence="2">NRRL 6426</strain>
    </source>
</reference>
<protein>
    <submittedName>
        <fullName evidence="2">Uncharacterized protein</fullName>
    </submittedName>
</protein>
<gene>
    <name evidence="2" type="ORF">BG015_005955</name>
</gene>
<proteinExistence type="predicted"/>
<dbReference type="AlphaFoldDB" id="A0A9P5R5D9"/>
<evidence type="ECO:0000256" key="1">
    <source>
        <dbReference type="SAM" id="Coils"/>
    </source>
</evidence>
<feature type="non-terminal residue" evidence="2">
    <location>
        <position position="282"/>
    </location>
</feature>
<evidence type="ECO:0000313" key="3">
    <source>
        <dbReference type="Proteomes" id="UP000748756"/>
    </source>
</evidence>
<name>A0A9P5R5D9_9FUNG</name>
<comment type="caution">
    <text evidence="2">The sequence shown here is derived from an EMBL/GenBank/DDBJ whole genome shotgun (WGS) entry which is preliminary data.</text>
</comment>
<dbReference type="Proteomes" id="UP000748756">
    <property type="component" value="Unassembled WGS sequence"/>
</dbReference>
<keyword evidence="1" id="KW-0175">Coiled coil</keyword>
<accession>A0A9P5R5D9</accession>
<keyword evidence="3" id="KW-1185">Reference proteome</keyword>
<sequence length="282" mass="31289">MHLLDNTLEHLSTTLTSPRLVASGTYTVNLEWLLETLPLLKHPSLEGPLLLFDPPPSRPSSYSDTTSISSTAEIEQSDYRLESLTSTSKLLMQPRPASVDIFKRLPNLKTIRIMESLLRVSHPGEPRLGEFGRVLEQYCPNIDCIETTGALQIWFFRLLLLSPSIRTAMRKLKQELEEQLAQQQEYEYRVQSAQNRGCASSGATGATRAGGTCVAGACWSDWAVVFSQIEKVGDAGPCTVGAGFCLFGIQAQLLTHVALQDQTGYGVWNLYEIDPEVVEQRE</sequence>
<organism evidence="2 3">
    <name type="scientific">Linnemannia schmuckeri</name>
    <dbReference type="NCBI Taxonomy" id="64567"/>
    <lineage>
        <taxon>Eukaryota</taxon>
        <taxon>Fungi</taxon>
        <taxon>Fungi incertae sedis</taxon>
        <taxon>Mucoromycota</taxon>
        <taxon>Mortierellomycotina</taxon>
        <taxon>Mortierellomycetes</taxon>
        <taxon>Mortierellales</taxon>
        <taxon>Mortierellaceae</taxon>
        <taxon>Linnemannia</taxon>
    </lineage>
</organism>
<dbReference type="EMBL" id="JAAAUQ010002780">
    <property type="protein sequence ID" value="KAF9120886.1"/>
    <property type="molecule type" value="Genomic_DNA"/>
</dbReference>
<feature type="coiled-coil region" evidence="1">
    <location>
        <begin position="166"/>
        <end position="196"/>
    </location>
</feature>